<protein>
    <submittedName>
        <fullName evidence="2">Type III secretion system protein PrgH/EprH</fullName>
    </submittedName>
</protein>
<organism evidence="2 3">
    <name type="scientific">Pseudomonas asplenii</name>
    <dbReference type="NCBI Taxonomy" id="53407"/>
    <lineage>
        <taxon>Bacteria</taxon>
        <taxon>Pseudomonadati</taxon>
        <taxon>Pseudomonadota</taxon>
        <taxon>Gammaproteobacteria</taxon>
        <taxon>Pseudomonadales</taxon>
        <taxon>Pseudomonadaceae</taxon>
        <taxon>Pseudomonas</taxon>
    </lineage>
</organism>
<dbReference type="AlphaFoldDB" id="A0A1H2AC26"/>
<dbReference type="NCBIfam" id="TIGR02554">
    <property type="entry name" value="PrgH"/>
    <property type="match status" value="1"/>
</dbReference>
<evidence type="ECO:0000256" key="1">
    <source>
        <dbReference type="SAM" id="Phobius"/>
    </source>
</evidence>
<dbReference type="GeneID" id="300210542"/>
<dbReference type="GO" id="GO:0016020">
    <property type="term" value="C:membrane"/>
    <property type="evidence" value="ECO:0007669"/>
    <property type="project" value="InterPro"/>
</dbReference>
<gene>
    <name evidence="2" type="ORF">SAMN05216598_5711</name>
</gene>
<dbReference type="EMBL" id="LT629777">
    <property type="protein sequence ID" value="SDT43498.1"/>
    <property type="molecule type" value="Genomic_DNA"/>
</dbReference>
<accession>A0A1H2AC26</accession>
<sequence length="385" mass="42940">MSDNAFLPCVLRVGSGLLQGCEFRLCNSRTLFIVGTTDLLGDDGLAAAVPDEAIFVPLEQRGCNFEVLLGPQGVSLRILGEEIEERAVVFQRSERIGELVIALRPEGEPWVPGLFNAVAPAEPTKSARNRRPVLKRMVVTVLLFILLAVCAAVSSLPMENSRTDIAALVAGTRAATNVLQGRDGRIYVFVTSQYDADWSRQVLMRQRISSSVLDVLEEGRRLEGLLAERIPALKVRRIDLSQPTSVRVLHGTAQGPPDAELRQQVSRLLLGEAAYLRQVDFEGLDERLPDTQAAQGLEQLGLAFERIEQGDGTLFTIAGDLRDAEREEARRFVDEFYRRWGSRHVRFNIELRDDPFKGRSFQLGPEGYIKTSQSSWHFPTTQQVR</sequence>
<name>A0A1H2AC26_9PSED</name>
<keyword evidence="1" id="KW-0812">Transmembrane</keyword>
<dbReference type="Gene3D" id="3.30.70.1780">
    <property type="match status" value="1"/>
</dbReference>
<keyword evidence="3" id="KW-1185">Reference proteome</keyword>
<dbReference type="Gene3D" id="3.30.70.1770">
    <property type="match status" value="1"/>
</dbReference>
<feature type="transmembrane region" description="Helical" evidence="1">
    <location>
        <begin position="137"/>
        <end position="156"/>
    </location>
</feature>
<keyword evidence="1" id="KW-0472">Membrane</keyword>
<evidence type="ECO:0000313" key="3">
    <source>
        <dbReference type="Proteomes" id="UP000199524"/>
    </source>
</evidence>
<proteinExistence type="predicted"/>
<reference evidence="3" key="1">
    <citation type="submission" date="2016-10" db="EMBL/GenBank/DDBJ databases">
        <authorList>
            <person name="Varghese N."/>
            <person name="Submissions S."/>
        </authorList>
    </citation>
    <scope>NUCLEOTIDE SEQUENCE [LARGE SCALE GENOMIC DNA]</scope>
    <source>
        <strain evidence="3">ATCC 23835</strain>
    </source>
</reference>
<dbReference type="InterPro" id="IPR019029">
    <property type="entry name" value="T3SS_PrgH/EprH-like"/>
</dbReference>
<dbReference type="RefSeq" id="WP_232000438.1">
    <property type="nucleotide sequence ID" value="NZ_LT629777.1"/>
</dbReference>
<keyword evidence="1" id="KW-1133">Transmembrane helix</keyword>
<dbReference type="Proteomes" id="UP000199524">
    <property type="component" value="Chromosome I"/>
</dbReference>
<dbReference type="Gene3D" id="2.60.200.20">
    <property type="match status" value="1"/>
</dbReference>
<dbReference type="Pfam" id="PF09480">
    <property type="entry name" value="PrgH"/>
    <property type="match status" value="1"/>
</dbReference>
<dbReference type="InterPro" id="IPR013387">
    <property type="entry name" value="T3SS_PrgH/EprH"/>
</dbReference>
<evidence type="ECO:0000313" key="2">
    <source>
        <dbReference type="EMBL" id="SDT43498.1"/>
    </source>
</evidence>